<evidence type="ECO:0000313" key="2">
    <source>
        <dbReference type="Proteomes" id="UP000198517"/>
    </source>
</evidence>
<organism evidence="1 2">
    <name type="scientific">Riemerella columbipharyngis</name>
    <dbReference type="NCBI Taxonomy" id="1071918"/>
    <lineage>
        <taxon>Bacteria</taxon>
        <taxon>Pseudomonadati</taxon>
        <taxon>Bacteroidota</taxon>
        <taxon>Flavobacteriia</taxon>
        <taxon>Flavobacteriales</taxon>
        <taxon>Weeksellaceae</taxon>
        <taxon>Riemerella</taxon>
    </lineage>
</organism>
<keyword evidence="2" id="KW-1185">Reference proteome</keyword>
<dbReference type="AlphaFoldDB" id="A0A1G7FDJ7"/>
<sequence length="85" mass="10265">MPDSGKAWRWAKLNNGFYYCLNNIPNRAPKHYRSLFGDAEALRELWEKTISHNATTELELRFKRHLKANYRHFIEHYTEANEVQR</sequence>
<evidence type="ECO:0000313" key="1">
    <source>
        <dbReference type="EMBL" id="SDE73926.1"/>
    </source>
</evidence>
<dbReference type="STRING" id="1071918.SAMN05421544_1221"/>
<reference evidence="1 2" key="1">
    <citation type="submission" date="2016-10" db="EMBL/GenBank/DDBJ databases">
        <authorList>
            <person name="de Groot N.N."/>
        </authorList>
    </citation>
    <scope>NUCLEOTIDE SEQUENCE [LARGE SCALE GENOMIC DNA]</scope>
    <source>
        <strain evidence="1 2">DSM 24015</strain>
    </source>
</reference>
<proteinExistence type="predicted"/>
<feature type="non-terminal residue" evidence="1">
    <location>
        <position position="85"/>
    </location>
</feature>
<gene>
    <name evidence="1" type="ORF">SAMN05421544_1221</name>
</gene>
<dbReference type="EMBL" id="FNAS01000022">
    <property type="protein sequence ID" value="SDE73926.1"/>
    <property type="molecule type" value="Genomic_DNA"/>
</dbReference>
<protein>
    <submittedName>
        <fullName evidence="1">Uncharacterized protein</fullName>
    </submittedName>
</protein>
<accession>A0A1G7FDJ7</accession>
<dbReference type="Proteomes" id="UP000198517">
    <property type="component" value="Unassembled WGS sequence"/>
</dbReference>
<name>A0A1G7FDJ7_9FLAO</name>